<dbReference type="Proteomes" id="UP000288216">
    <property type="component" value="Unassembled WGS sequence"/>
</dbReference>
<dbReference type="EMBL" id="BFAA01026555">
    <property type="protein sequence ID" value="GCB81200.1"/>
    <property type="molecule type" value="Genomic_DNA"/>
</dbReference>
<feature type="non-terminal residue" evidence="2">
    <location>
        <position position="1"/>
    </location>
</feature>
<feature type="compositionally biased region" description="Polar residues" evidence="1">
    <location>
        <begin position="14"/>
        <end position="38"/>
    </location>
</feature>
<keyword evidence="3" id="KW-1185">Reference proteome</keyword>
<feature type="region of interest" description="Disordered" evidence="1">
    <location>
        <begin position="1"/>
        <end position="61"/>
    </location>
</feature>
<feature type="compositionally biased region" description="Basic and acidic residues" evidence="1">
    <location>
        <begin position="51"/>
        <end position="61"/>
    </location>
</feature>
<reference evidence="2 3" key="1">
    <citation type="journal article" date="2018" name="Nat. Ecol. Evol.">
        <title>Shark genomes provide insights into elasmobranch evolution and the origin of vertebrates.</title>
        <authorList>
            <person name="Hara Y"/>
            <person name="Yamaguchi K"/>
            <person name="Onimaru K"/>
            <person name="Kadota M"/>
            <person name="Koyanagi M"/>
            <person name="Keeley SD"/>
            <person name="Tatsumi K"/>
            <person name="Tanaka K"/>
            <person name="Motone F"/>
            <person name="Kageyama Y"/>
            <person name="Nozu R"/>
            <person name="Adachi N"/>
            <person name="Nishimura O"/>
            <person name="Nakagawa R"/>
            <person name="Tanegashima C"/>
            <person name="Kiyatake I"/>
            <person name="Matsumoto R"/>
            <person name="Murakumo K"/>
            <person name="Nishida K"/>
            <person name="Terakita A"/>
            <person name="Kuratani S"/>
            <person name="Sato K"/>
            <person name="Hyodo S Kuraku.S."/>
        </authorList>
    </citation>
    <scope>NUCLEOTIDE SEQUENCE [LARGE SCALE GENOMIC DNA]</scope>
</reference>
<feature type="non-terminal residue" evidence="2">
    <location>
        <position position="61"/>
    </location>
</feature>
<sequence>DLSFEKLSFENDEPSSTPRKASLESRGSSSGDKPSQTDIAPPVSPIKRLSAKSDLDGDHLQ</sequence>
<evidence type="ECO:0000313" key="2">
    <source>
        <dbReference type="EMBL" id="GCB81200.1"/>
    </source>
</evidence>
<gene>
    <name evidence="2" type="ORF">scyTo_0023132</name>
</gene>
<dbReference type="AlphaFoldDB" id="A0A401Q757"/>
<accession>A0A401Q757</accession>
<comment type="caution">
    <text evidence="2">The sequence shown here is derived from an EMBL/GenBank/DDBJ whole genome shotgun (WGS) entry which is preliminary data.</text>
</comment>
<organism evidence="2 3">
    <name type="scientific">Scyliorhinus torazame</name>
    <name type="common">Cloudy catshark</name>
    <name type="synonym">Catulus torazame</name>
    <dbReference type="NCBI Taxonomy" id="75743"/>
    <lineage>
        <taxon>Eukaryota</taxon>
        <taxon>Metazoa</taxon>
        <taxon>Chordata</taxon>
        <taxon>Craniata</taxon>
        <taxon>Vertebrata</taxon>
        <taxon>Chondrichthyes</taxon>
        <taxon>Elasmobranchii</taxon>
        <taxon>Galeomorphii</taxon>
        <taxon>Galeoidea</taxon>
        <taxon>Carcharhiniformes</taxon>
        <taxon>Scyliorhinidae</taxon>
        <taxon>Scyliorhinus</taxon>
    </lineage>
</organism>
<name>A0A401Q757_SCYTO</name>
<proteinExistence type="predicted"/>
<evidence type="ECO:0000313" key="3">
    <source>
        <dbReference type="Proteomes" id="UP000288216"/>
    </source>
</evidence>
<protein>
    <submittedName>
        <fullName evidence="2">Uncharacterized protein</fullName>
    </submittedName>
</protein>
<evidence type="ECO:0000256" key="1">
    <source>
        <dbReference type="SAM" id="MobiDB-lite"/>
    </source>
</evidence>